<organism evidence="1 2">
    <name type="scientific">Nannocystis pusilla</name>
    <dbReference type="NCBI Taxonomy" id="889268"/>
    <lineage>
        <taxon>Bacteria</taxon>
        <taxon>Pseudomonadati</taxon>
        <taxon>Myxococcota</taxon>
        <taxon>Polyangia</taxon>
        <taxon>Nannocystales</taxon>
        <taxon>Nannocystaceae</taxon>
        <taxon>Nannocystis</taxon>
    </lineage>
</organism>
<proteinExistence type="predicted"/>
<dbReference type="AlphaFoldDB" id="A0A9X3EZ58"/>
<dbReference type="SUPFAM" id="SSF48452">
    <property type="entry name" value="TPR-like"/>
    <property type="match status" value="1"/>
</dbReference>
<evidence type="ECO:0000313" key="2">
    <source>
        <dbReference type="Proteomes" id="UP001150924"/>
    </source>
</evidence>
<evidence type="ECO:0008006" key="3">
    <source>
        <dbReference type="Google" id="ProtNLM"/>
    </source>
</evidence>
<protein>
    <recommendedName>
        <fullName evidence="3">Tetratricopeptide repeat protein</fullName>
    </recommendedName>
</protein>
<dbReference type="InterPro" id="IPR011990">
    <property type="entry name" value="TPR-like_helical_dom_sf"/>
</dbReference>
<evidence type="ECO:0000313" key="1">
    <source>
        <dbReference type="EMBL" id="MCY1013058.1"/>
    </source>
</evidence>
<accession>A0A9X3EZ58</accession>
<dbReference type="Gene3D" id="1.25.40.10">
    <property type="entry name" value="Tetratricopeptide repeat domain"/>
    <property type="match status" value="1"/>
</dbReference>
<dbReference type="EMBL" id="JAPNKE010000002">
    <property type="protein sequence ID" value="MCY1013058.1"/>
    <property type="molecule type" value="Genomic_DNA"/>
</dbReference>
<name>A0A9X3EZ58_9BACT</name>
<dbReference type="RefSeq" id="WP_267776723.1">
    <property type="nucleotide sequence ID" value="NZ_JAPNKE010000002.1"/>
</dbReference>
<reference evidence="1" key="1">
    <citation type="submission" date="2022-11" db="EMBL/GenBank/DDBJ databases">
        <title>Minimal conservation of predation-associated metabolite biosynthetic gene clusters underscores biosynthetic potential of Myxococcota including descriptions for ten novel species: Archangium lansinium sp. nov., Myxococcus landrumus sp. nov., Nannocystis bai.</title>
        <authorList>
            <person name="Ahearne A."/>
            <person name="Stevens C."/>
            <person name="Phillips K."/>
        </authorList>
    </citation>
    <scope>NUCLEOTIDE SEQUENCE</scope>
    <source>
        <strain evidence="1">Na p29</strain>
    </source>
</reference>
<dbReference type="Proteomes" id="UP001150924">
    <property type="component" value="Unassembled WGS sequence"/>
</dbReference>
<gene>
    <name evidence="1" type="ORF">OV079_47510</name>
</gene>
<comment type="caution">
    <text evidence="1">The sequence shown here is derived from an EMBL/GenBank/DDBJ whole genome shotgun (WGS) entry which is preliminary data.</text>
</comment>
<sequence>MRALRQLERQLVDFIAGHEHGLCVLDGEPAQLPWVYAALQRLDATSSDVFLPFPHAFASSDAYAGTIAEGLLATAREVAGDAQLELPRACIDPRRTAVERVRAALEFGRAQMLAPGAGSPRLVVVLVPLTVEDEDAAAAFVRGLVTAPAGWPPWFHRMRIFLHARRCSFAELPRFVGSMAVDLSPAALQASVVEEAQDPDAPPQRRAEALLQAAALDAVSGRHEAAVVGYRQVHAWADHAKSPVLAALALHGIGDVAYARRDMLEALAWYERALVPASSTGAALVMLIVTQSLARLYFELDRRADAETFYDGAQRLAMVVPDATSHAQALQWRGRLQELRGAVDDAATSYLAAARVAREHEHSALLDELRPRLHASVLRVSEPLRRELAAFLGGGQ</sequence>
<keyword evidence="2" id="KW-1185">Reference proteome</keyword>